<evidence type="ECO:0000259" key="2">
    <source>
        <dbReference type="Pfam" id="PF01494"/>
    </source>
</evidence>
<dbReference type="InterPro" id="IPR036188">
    <property type="entry name" value="FAD/NAD-bd_sf"/>
</dbReference>
<dbReference type="GO" id="GO:0008688">
    <property type="term" value="F:3-(3-hydroxyphenyl)propionate hydroxylase activity"/>
    <property type="evidence" value="ECO:0007669"/>
    <property type="project" value="TreeGrafter"/>
</dbReference>
<gene>
    <name evidence="3" type="ORF">WQQ_07260</name>
</gene>
<sequence length="532" mass="57908">MHGTIESVDVLVVGYGPVGAALAALLGRYGVSTLVIDKAADILMSPRAIALDNEALRILQATGLAEDAFDRIVIPQVRMLCPHVGLFGRVNTRGDIDGHPKLVTFYQPDLERALRALVASHASVRAWLATEMIGFVDEGDCVTVALRESGGRERTVRARYLIGADGAGSQVRKAIGQGFTGRTYAEDWLIVDARNVPGDFDHVEFICDSQRPTPHMVAPGGRTRWEFMLRPGETREQMERDDTIKSLLSQWANTDDIRIERKAVYRFHARCCERFSRGRVFLIGDAAHVTPPFVGQGLVAGLRDAMNLAWKLASVIDGRAAPAILDSYDIERRPHAAKMIRLAKFMGKLVMPRNKLMAILVHGSMAALRLLPALRRHFDELGVKPKNEFPDGLFVRGRRRGGLKRGAQIPQGLVRGSDGTVLLSDDALGSGLVLVGFGVDASAHLAPATRQAWSAIGGSSLQLRAYGTGASASEAYECLDIQLMPRAAATGWCAVVRPDRTVLHDGPASEADRLVRASIDLLTRHEPRSRAA</sequence>
<dbReference type="PANTHER" id="PTHR43476:SF3">
    <property type="entry name" value="FAD-BINDING MONOOXYGENASE"/>
    <property type="match status" value="1"/>
</dbReference>
<dbReference type="SUPFAM" id="SSF51905">
    <property type="entry name" value="FAD/NAD(P)-binding domain"/>
    <property type="match status" value="1"/>
</dbReference>
<dbReference type="InterPro" id="IPR050631">
    <property type="entry name" value="PheA/TfdB_FAD_monoxygenase"/>
</dbReference>
<dbReference type="PRINTS" id="PR00420">
    <property type="entry name" value="RNGMNOXGNASE"/>
</dbReference>
<dbReference type="PANTHER" id="PTHR43476">
    <property type="entry name" value="3-(3-HYDROXY-PHENYL)PROPIONATE/3-HYDROXYCINNAMIC ACID HYDROXYLASE"/>
    <property type="match status" value="1"/>
</dbReference>
<evidence type="ECO:0000313" key="3">
    <source>
        <dbReference type="EMBL" id="EIT70589.1"/>
    </source>
</evidence>
<dbReference type="AlphaFoldDB" id="I7ZFC1"/>
<dbReference type="EMBL" id="AKGD01000001">
    <property type="protein sequence ID" value="EIT70589.1"/>
    <property type="molecule type" value="Genomic_DNA"/>
</dbReference>
<dbReference type="STRING" id="1172194.WQQ_07260"/>
<name>I7ZFC1_9GAMM</name>
<evidence type="ECO:0000313" key="4">
    <source>
        <dbReference type="Proteomes" id="UP000003704"/>
    </source>
</evidence>
<keyword evidence="1" id="KW-0560">Oxidoreductase</keyword>
<dbReference type="Gene3D" id="3.30.70.2450">
    <property type="match status" value="1"/>
</dbReference>
<protein>
    <submittedName>
        <fullName evidence="3">Monooxygenase, FAD-binding protein</fullName>
    </submittedName>
</protein>
<keyword evidence="3" id="KW-0503">Monooxygenase</keyword>
<accession>I7ZFC1</accession>
<organism evidence="3 4">
    <name type="scientific">Hydrocarboniphaga effusa AP103</name>
    <dbReference type="NCBI Taxonomy" id="1172194"/>
    <lineage>
        <taxon>Bacteria</taxon>
        <taxon>Pseudomonadati</taxon>
        <taxon>Pseudomonadota</taxon>
        <taxon>Gammaproteobacteria</taxon>
        <taxon>Nevskiales</taxon>
        <taxon>Nevskiaceae</taxon>
        <taxon>Hydrocarboniphaga</taxon>
    </lineage>
</organism>
<proteinExistence type="predicted"/>
<keyword evidence="4" id="KW-1185">Reference proteome</keyword>
<feature type="domain" description="FAD-binding" evidence="2">
    <location>
        <begin position="8"/>
        <end position="342"/>
    </location>
</feature>
<dbReference type="GO" id="GO:0071949">
    <property type="term" value="F:FAD binding"/>
    <property type="evidence" value="ECO:0007669"/>
    <property type="project" value="InterPro"/>
</dbReference>
<dbReference type="GO" id="GO:0019622">
    <property type="term" value="P:3-(3-hydroxy)phenylpropionate catabolic process"/>
    <property type="evidence" value="ECO:0007669"/>
    <property type="project" value="TreeGrafter"/>
</dbReference>
<reference evidence="3 4" key="1">
    <citation type="journal article" date="2012" name="J. Bacteriol.">
        <title>Genome Sequence of n-Alkane-Degrading Hydrocarboniphaga effusa Strain AP103T (ATCC BAA-332T).</title>
        <authorList>
            <person name="Chang H.K."/>
            <person name="Zylstra G.J."/>
            <person name="Chae J.C."/>
        </authorList>
    </citation>
    <scope>NUCLEOTIDE SEQUENCE [LARGE SCALE GENOMIC DNA]</scope>
    <source>
        <strain evidence="3 4">AP103</strain>
    </source>
</reference>
<dbReference type="NCBIfam" id="NF004829">
    <property type="entry name" value="PRK06183.1-3"/>
    <property type="match status" value="1"/>
</dbReference>
<dbReference type="InterPro" id="IPR002938">
    <property type="entry name" value="FAD-bd"/>
</dbReference>
<dbReference type="Gene3D" id="3.50.50.60">
    <property type="entry name" value="FAD/NAD(P)-binding domain"/>
    <property type="match status" value="1"/>
</dbReference>
<dbReference type="Pfam" id="PF01494">
    <property type="entry name" value="FAD_binding_3"/>
    <property type="match status" value="1"/>
</dbReference>
<dbReference type="Proteomes" id="UP000003704">
    <property type="component" value="Unassembled WGS sequence"/>
</dbReference>
<dbReference type="PATRIC" id="fig|1172194.4.peg.692"/>
<evidence type="ECO:0000256" key="1">
    <source>
        <dbReference type="ARBA" id="ARBA00023002"/>
    </source>
</evidence>
<comment type="caution">
    <text evidence="3">The sequence shown here is derived from an EMBL/GenBank/DDBJ whole genome shotgun (WGS) entry which is preliminary data.</text>
</comment>